<dbReference type="CDD" id="cd07067">
    <property type="entry name" value="HP_PGM_like"/>
    <property type="match status" value="1"/>
</dbReference>
<keyword evidence="1" id="KW-0378">Hydrolase</keyword>
<evidence type="ECO:0000256" key="2">
    <source>
        <dbReference type="SAM" id="MobiDB-lite"/>
    </source>
</evidence>
<feature type="compositionally biased region" description="Polar residues" evidence="2">
    <location>
        <begin position="12"/>
        <end position="22"/>
    </location>
</feature>
<dbReference type="InterPro" id="IPR013078">
    <property type="entry name" value="His_Pase_superF_clade-1"/>
</dbReference>
<dbReference type="InterPro" id="IPR029033">
    <property type="entry name" value="His_PPase_superfam"/>
</dbReference>
<proteinExistence type="predicted"/>
<dbReference type="Proteomes" id="UP000315525">
    <property type="component" value="Unassembled WGS sequence"/>
</dbReference>
<sequence length="156" mass="17131">MKVYLVRHGEAASSNENPQRPLTHTGRKDTEKVAEFIGRLCLKVTAIEHSGKLRAQQTADILGASVELEEGVAKADGLTPNDDVEPWIRELSRAERDLMLVGHLPFLGRLASALLTGSQDPTIANFNPSTVLCLERTDEGAWYISWLLSPELLPST</sequence>
<dbReference type="GO" id="GO:0005737">
    <property type="term" value="C:cytoplasm"/>
    <property type="evidence" value="ECO:0007669"/>
    <property type="project" value="InterPro"/>
</dbReference>
<dbReference type="PANTHER" id="PTHR20935">
    <property type="entry name" value="PHOSPHOGLYCERATE MUTASE-RELATED"/>
    <property type="match status" value="1"/>
</dbReference>
<organism evidence="3 4">
    <name type="scientific">candidate division TA06 bacterium</name>
    <dbReference type="NCBI Taxonomy" id="2250710"/>
    <lineage>
        <taxon>Bacteria</taxon>
        <taxon>Bacteria division TA06</taxon>
    </lineage>
</organism>
<dbReference type="SUPFAM" id="SSF53254">
    <property type="entry name" value="Phosphoglycerate mutase-like"/>
    <property type="match status" value="1"/>
</dbReference>
<dbReference type="SMART" id="SM00855">
    <property type="entry name" value="PGAM"/>
    <property type="match status" value="1"/>
</dbReference>
<feature type="region of interest" description="Disordered" evidence="2">
    <location>
        <begin position="8"/>
        <end position="28"/>
    </location>
</feature>
<dbReference type="Gene3D" id="3.40.50.1240">
    <property type="entry name" value="Phosphoglycerate mutase-like"/>
    <property type="match status" value="1"/>
</dbReference>
<dbReference type="InterPro" id="IPR004449">
    <property type="entry name" value="SixA"/>
</dbReference>
<dbReference type="AlphaFoldDB" id="A0A523UWX5"/>
<accession>A0A523UWX5</accession>
<evidence type="ECO:0000313" key="3">
    <source>
        <dbReference type="EMBL" id="TET46879.1"/>
    </source>
</evidence>
<gene>
    <name evidence="3" type="primary">sixA</name>
    <name evidence="3" type="ORF">E3J62_03005</name>
</gene>
<protein>
    <submittedName>
        <fullName evidence="3">Phosphohistidine phosphatase SixA</fullName>
    </submittedName>
</protein>
<dbReference type="EMBL" id="SOJN01000039">
    <property type="protein sequence ID" value="TET46879.1"/>
    <property type="molecule type" value="Genomic_DNA"/>
</dbReference>
<reference evidence="3 4" key="1">
    <citation type="submission" date="2019-03" db="EMBL/GenBank/DDBJ databases">
        <title>Metabolic potential of uncultured bacteria and archaea associated with petroleum seepage in deep-sea sediments.</title>
        <authorList>
            <person name="Dong X."/>
            <person name="Hubert C."/>
        </authorList>
    </citation>
    <scope>NUCLEOTIDE SEQUENCE [LARGE SCALE GENOMIC DNA]</scope>
    <source>
        <strain evidence="3">E44_bin18</strain>
    </source>
</reference>
<dbReference type="Pfam" id="PF00300">
    <property type="entry name" value="His_Phos_1"/>
    <property type="match status" value="1"/>
</dbReference>
<evidence type="ECO:0000313" key="4">
    <source>
        <dbReference type="Proteomes" id="UP000315525"/>
    </source>
</evidence>
<name>A0A523UWX5_UNCT6</name>
<comment type="caution">
    <text evidence="3">The sequence shown here is derived from an EMBL/GenBank/DDBJ whole genome shotgun (WGS) entry which is preliminary data.</text>
</comment>
<evidence type="ECO:0000256" key="1">
    <source>
        <dbReference type="ARBA" id="ARBA00022801"/>
    </source>
</evidence>
<dbReference type="InterPro" id="IPR051021">
    <property type="entry name" value="Mito_Ser/Thr_phosphatase"/>
</dbReference>
<dbReference type="NCBIfam" id="TIGR00249">
    <property type="entry name" value="sixA"/>
    <property type="match status" value="1"/>
</dbReference>
<dbReference type="GO" id="GO:0101006">
    <property type="term" value="F:protein histidine phosphatase activity"/>
    <property type="evidence" value="ECO:0007669"/>
    <property type="project" value="InterPro"/>
</dbReference>